<proteinExistence type="predicted"/>
<dbReference type="Gene3D" id="6.10.250.2220">
    <property type="match status" value="1"/>
</dbReference>
<dbReference type="Gene3D" id="1.10.8.1000">
    <property type="entry name" value="Ornithine 4,5 aminomutase S component, alpha subunit-like"/>
    <property type="match status" value="1"/>
</dbReference>
<dbReference type="AlphaFoldDB" id="A0A0C1UK85"/>
<protein>
    <submittedName>
        <fullName evidence="2">D-ornithine aminomutase S component</fullName>
        <ecNumber evidence="2">5.4.3.5</ecNumber>
    </submittedName>
</protein>
<dbReference type="Proteomes" id="UP000031366">
    <property type="component" value="Unassembled WGS sequence"/>
</dbReference>
<sequence length="120" mass="13763">MKREDDFQSRRQHLKNLSDEELYERFWSLTEEIVNPLVHLAHNHTSPSIERSVLLRMGFSSIEASKIVIEGTKVNLLSKGMGNVVLKYSELKGIDYLDAGRMLGEGKGWNEVVELFRGDK</sequence>
<organism evidence="2 3">
    <name type="scientific">Clostridium argentinense CDC 2741</name>
    <dbReference type="NCBI Taxonomy" id="1418104"/>
    <lineage>
        <taxon>Bacteria</taxon>
        <taxon>Bacillati</taxon>
        <taxon>Bacillota</taxon>
        <taxon>Clostridia</taxon>
        <taxon>Eubacteriales</taxon>
        <taxon>Clostridiaceae</taxon>
        <taxon>Clostridium</taxon>
    </lineage>
</organism>
<dbReference type="GO" id="GO:0031419">
    <property type="term" value="F:cobalamin binding"/>
    <property type="evidence" value="ECO:0007669"/>
    <property type="project" value="InterPro"/>
</dbReference>
<accession>A0A0C1UK85</accession>
<feature type="domain" description="D-Lysine 5,6-aminomutase alpha subunit" evidence="1">
    <location>
        <begin position="2"/>
        <end position="116"/>
    </location>
</feature>
<keyword evidence="3" id="KW-1185">Reference proteome</keyword>
<dbReference type="RefSeq" id="WP_039631371.1">
    <property type="nucleotide sequence ID" value="NZ_AYSO01000014.1"/>
</dbReference>
<dbReference type="InterPro" id="IPR015130">
    <property type="entry name" value="Lys-AminoMut_A"/>
</dbReference>
<dbReference type="Pfam" id="PF16552">
    <property type="entry name" value="OAM_alpha"/>
    <property type="match status" value="1"/>
</dbReference>
<evidence type="ECO:0000313" key="3">
    <source>
        <dbReference type="Proteomes" id="UP000031366"/>
    </source>
</evidence>
<keyword evidence="2" id="KW-0413">Isomerase</keyword>
<dbReference type="InterPro" id="IPR016176">
    <property type="entry name" value="Cbl-dep_enz_cat"/>
</dbReference>
<evidence type="ECO:0000313" key="2">
    <source>
        <dbReference type="EMBL" id="KIE47695.1"/>
    </source>
</evidence>
<gene>
    <name evidence="2" type="primary">oraS</name>
    <name evidence="2" type="ORF">U732_2999</name>
</gene>
<dbReference type="GO" id="GO:0047831">
    <property type="term" value="F:D-ornithine 4,5-aminomutase activity"/>
    <property type="evidence" value="ECO:0007669"/>
    <property type="project" value="UniProtKB-EC"/>
</dbReference>
<reference evidence="2 3" key="1">
    <citation type="journal article" date="2015" name="Infect. Genet. Evol.">
        <title>Genomic sequences of six botulinum neurotoxin-producing strains representing three clostridial species illustrate the mobility and diversity of botulinum neurotoxin genes.</title>
        <authorList>
            <person name="Smith T.J."/>
            <person name="Hill K.K."/>
            <person name="Xie G."/>
            <person name="Foley B.T."/>
            <person name="Williamson C.H."/>
            <person name="Foster J.T."/>
            <person name="Johnson S.L."/>
            <person name="Chertkov O."/>
            <person name="Teshima H."/>
            <person name="Gibbons H.S."/>
            <person name="Johnsky L.A."/>
            <person name="Karavis M.A."/>
            <person name="Smith L.A."/>
        </authorList>
    </citation>
    <scope>NUCLEOTIDE SEQUENCE [LARGE SCALE GENOMIC DNA]</scope>
    <source>
        <strain evidence="2 3">CDC 2741</strain>
    </source>
</reference>
<name>A0A0C1UK85_9CLOT</name>
<comment type="caution">
    <text evidence="2">The sequence shown here is derived from an EMBL/GenBank/DDBJ whole genome shotgun (WGS) entry which is preliminary data.</text>
</comment>
<dbReference type="EC" id="5.4.3.5" evidence="2"/>
<dbReference type="EMBL" id="AYSO01000014">
    <property type="protein sequence ID" value="KIE47695.1"/>
    <property type="molecule type" value="Genomic_DNA"/>
</dbReference>
<dbReference type="OrthoDB" id="5147116at2"/>
<dbReference type="SUPFAM" id="SSF51703">
    <property type="entry name" value="Cobalamin (vitamin B12)-dependent enzymes"/>
    <property type="match status" value="1"/>
</dbReference>
<dbReference type="STRING" id="29341.RSJ17_08690"/>
<evidence type="ECO:0000259" key="1">
    <source>
        <dbReference type="Pfam" id="PF16552"/>
    </source>
</evidence>